<comment type="caution">
    <text evidence="3">The sequence shown here is derived from an EMBL/GenBank/DDBJ whole genome shotgun (WGS) entry which is preliminary data.</text>
</comment>
<reference evidence="3" key="1">
    <citation type="submission" date="2019-09" db="EMBL/GenBank/DDBJ databases">
        <title>Characterisation of the sponge microbiome using genome-centric metagenomics.</title>
        <authorList>
            <person name="Engelberts J.P."/>
            <person name="Robbins S.J."/>
            <person name="De Goeij J.M."/>
            <person name="Aranda M."/>
            <person name="Bell S.C."/>
            <person name="Webster N.S."/>
        </authorList>
    </citation>
    <scope>NUCLEOTIDE SEQUENCE</scope>
    <source>
        <strain evidence="3">SB0662_bin_9</strain>
    </source>
</reference>
<organism evidence="3">
    <name type="scientific">Caldilineaceae bacterium SB0662_bin_9</name>
    <dbReference type="NCBI Taxonomy" id="2605258"/>
    <lineage>
        <taxon>Bacteria</taxon>
        <taxon>Bacillati</taxon>
        <taxon>Chloroflexota</taxon>
        <taxon>Caldilineae</taxon>
        <taxon>Caldilineales</taxon>
        <taxon>Caldilineaceae</taxon>
    </lineage>
</organism>
<dbReference type="Pfam" id="PF03235">
    <property type="entry name" value="GmrSD_N"/>
    <property type="match status" value="1"/>
</dbReference>
<evidence type="ECO:0000313" key="3">
    <source>
        <dbReference type="EMBL" id="MYD91842.1"/>
    </source>
</evidence>
<dbReference type="PANTHER" id="PTHR39639:SF1">
    <property type="entry name" value="DUF262 DOMAIN-CONTAINING PROTEIN"/>
    <property type="match status" value="1"/>
</dbReference>
<feature type="compositionally biased region" description="Polar residues" evidence="1">
    <location>
        <begin position="1"/>
        <end position="11"/>
    </location>
</feature>
<dbReference type="InterPro" id="IPR004919">
    <property type="entry name" value="GmrSD_N"/>
</dbReference>
<name>A0A6B1DYW0_9CHLR</name>
<proteinExistence type="predicted"/>
<evidence type="ECO:0000259" key="2">
    <source>
        <dbReference type="Pfam" id="PF03235"/>
    </source>
</evidence>
<dbReference type="EMBL" id="VXPY01000119">
    <property type="protein sequence ID" value="MYD91842.1"/>
    <property type="molecule type" value="Genomic_DNA"/>
</dbReference>
<dbReference type="PANTHER" id="PTHR39639">
    <property type="entry name" value="CHROMOSOME 16, WHOLE GENOME SHOTGUN SEQUENCE"/>
    <property type="match status" value="1"/>
</dbReference>
<protein>
    <submittedName>
        <fullName evidence="3">DUF262 domain-containing protein</fullName>
    </submittedName>
</protein>
<gene>
    <name evidence="3" type="ORF">F4Y08_16180</name>
</gene>
<feature type="compositionally biased region" description="Acidic residues" evidence="1">
    <location>
        <begin position="12"/>
        <end position="22"/>
    </location>
</feature>
<evidence type="ECO:0000256" key="1">
    <source>
        <dbReference type="SAM" id="MobiDB-lite"/>
    </source>
</evidence>
<feature type="region of interest" description="Disordered" evidence="1">
    <location>
        <begin position="1"/>
        <end position="22"/>
    </location>
</feature>
<accession>A0A6B1DYW0</accession>
<feature type="domain" description="GmrSD restriction endonucleases N-terminal" evidence="2">
    <location>
        <begin position="56"/>
        <end position="202"/>
    </location>
</feature>
<dbReference type="AlphaFoldDB" id="A0A6B1DYW0"/>
<sequence>MMQQALSTNVETLEEQTFTEDDSFEVPPPDVIAYNELRSCADLYRLAREGLLEIHSDFQREIVWNKPAQTRFIDSLVKQLPIPSMCFSFDYKTERWQVIDGLQRMSTIVRFLSGDKWTLSAVPDIDPSIAGTHVPDFLPTTPGDNLELHKYYRRIENFTLPITVIRCDSSNPKHMEYVFTIFHRLNTGSTKLNNQEIRNCIYSGAFNDLLVELDQNEIWLKLNGRSSTDGDRYRGRELILRLFAFQDCYQHYKGRLAAFLNEYMQAWRQPDSEFLAAKKELFDRTVRIVGLSIFKGRPHGNVRLSVLEATLVGVACNLDWLQGQADNVIRQMYYDLLKADEFSDEILSEGLSGIPRVQGRMSTAKRIFSGRRDDK</sequence>